<keyword evidence="1" id="KW-0812">Transmembrane</keyword>
<sequence length="141" mass="15052">MSDLARLTEALQDPAPDRHRVAGWRLVLGLVLAPTSFLLQIVGSYIVTVHLCDLGGDPRPWTFGINAIAVAGALAGIWFAWHAFQATRHERGGGARKSLDTGEGRTRFIAACGFAESGIMLLAVVLGLTSVLTLSQCLVVR</sequence>
<feature type="transmembrane region" description="Helical" evidence="1">
    <location>
        <begin position="67"/>
        <end position="87"/>
    </location>
</feature>
<reference evidence="2 3" key="1">
    <citation type="submission" date="2018-12" db="EMBL/GenBank/DDBJ databases">
        <title>Sphingomonas sp. HMF7854 Genome sequencing and assembly.</title>
        <authorList>
            <person name="Cha I."/>
            <person name="Kang H."/>
            <person name="Kim H."/>
            <person name="Kang J."/>
            <person name="Joh K."/>
        </authorList>
    </citation>
    <scope>NUCLEOTIDE SEQUENCE [LARGE SCALE GENOMIC DNA]</scope>
    <source>
        <strain evidence="2 3">HMF7854</strain>
    </source>
</reference>
<dbReference type="EMBL" id="RWJF01000001">
    <property type="protein sequence ID" value="RST31276.1"/>
    <property type="molecule type" value="Genomic_DNA"/>
</dbReference>
<evidence type="ECO:0000313" key="2">
    <source>
        <dbReference type="EMBL" id="RST31276.1"/>
    </source>
</evidence>
<name>A0A3R9WQW4_9SPHN</name>
<keyword evidence="1" id="KW-0472">Membrane</keyword>
<accession>A0A3R9WQW4</accession>
<protein>
    <submittedName>
        <fullName evidence="2">Uncharacterized protein</fullName>
    </submittedName>
</protein>
<organism evidence="2 3">
    <name type="scientific">Sphingomonas ginkgonis</name>
    <dbReference type="NCBI Taxonomy" id="2315330"/>
    <lineage>
        <taxon>Bacteria</taxon>
        <taxon>Pseudomonadati</taxon>
        <taxon>Pseudomonadota</taxon>
        <taxon>Alphaproteobacteria</taxon>
        <taxon>Sphingomonadales</taxon>
        <taxon>Sphingomonadaceae</taxon>
        <taxon>Sphingomonas</taxon>
    </lineage>
</organism>
<evidence type="ECO:0000313" key="3">
    <source>
        <dbReference type="Proteomes" id="UP000274661"/>
    </source>
</evidence>
<keyword evidence="1" id="KW-1133">Transmembrane helix</keyword>
<proteinExistence type="predicted"/>
<feature type="transmembrane region" description="Helical" evidence="1">
    <location>
        <begin position="108"/>
        <end position="132"/>
    </location>
</feature>
<feature type="transmembrane region" description="Helical" evidence="1">
    <location>
        <begin position="26"/>
        <end position="47"/>
    </location>
</feature>
<evidence type="ECO:0000256" key="1">
    <source>
        <dbReference type="SAM" id="Phobius"/>
    </source>
</evidence>
<dbReference type="Proteomes" id="UP000274661">
    <property type="component" value="Unassembled WGS sequence"/>
</dbReference>
<keyword evidence="3" id="KW-1185">Reference proteome</keyword>
<dbReference type="OrthoDB" id="7596258at2"/>
<dbReference type="RefSeq" id="WP_126719103.1">
    <property type="nucleotide sequence ID" value="NZ_RWJF01000001.1"/>
</dbReference>
<comment type="caution">
    <text evidence="2">The sequence shown here is derived from an EMBL/GenBank/DDBJ whole genome shotgun (WGS) entry which is preliminary data.</text>
</comment>
<dbReference type="AlphaFoldDB" id="A0A3R9WQW4"/>
<gene>
    <name evidence="2" type="ORF">HMF7854_10845</name>
</gene>